<keyword evidence="5" id="KW-0479">Metal-binding</keyword>
<proteinExistence type="inferred from homology"/>
<keyword evidence="8" id="KW-0460">Magnesium</keyword>
<dbReference type="PANTHER" id="PTHR47707:SF1">
    <property type="entry name" value="NUDIX HYDROLASE FAMILY PROTEIN"/>
    <property type="match status" value="1"/>
</dbReference>
<evidence type="ECO:0000256" key="8">
    <source>
        <dbReference type="ARBA" id="ARBA00022842"/>
    </source>
</evidence>
<dbReference type="Gene3D" id="3.90.79.10">
    <property type="entry name" value="Nucleoside Triphosphate Pyrophosphohydrolase"/>
    <property type="match status" value="1"/>
</dbReference>
<dbReference type="GO" id="GO:0008413">
    <property type="term" value="F:8-oxo-7,8-dihydroguanosine triphosphate pyrophosphatase activity"/>
    <property type="evidence" value="ECO:0007669"/>
    <property type="project" value="TreeGrafter"/>
</dbReference>
<keyword evidence="15" id="KW-1185">Reference proteome</keyword>
<dbReference type="InterPro" id="IPR000086">
    <property type="entry name" value="NUDIX_hydrolase_dom"/>
</dbReference>
<dbReference type="Proteomes" id="UP000641514">
    <property type="component" value="Unassembled WGS sequence"/>
</dbReference>
<name>A0A916UDV5_9ACTN</name>
<dbReference type="GO" id="GO:0006281">
    <property type="term" value="P:DNA repair"/>
    <property type="evidence" value="ECO:0007669"/>
    <property type="project" value="UniProtKB-KW"/>
</dbReference>
<evidence type="ECO:0000256" key="4">
    <source>
        <dbReference type="ARBA" id="ARBA00022705"/>
    </source>
</evidence>
<protein>
    <recommendedName>
        <fullName evidence="11">8-oxo-dGTP diphosphatase</fullName>
        <ecNumber evidence="11">3.6.1.55</ecNumber>
    </recommendedName>
</protein>
<evidence type="ECO:0000313" key="14">
    <source>
        <dbReference type="EMBL" id="GGC69164.1"/>
    </source>
</evidence>
<dbReference type="GO" id="GO:0006260">
    <property type="term" value="P:DNA replication"/>
    <property type="evidence" value="ECO:0007669"/>
    <property type="project" value="UniProtKB-KW"/>
</dbReference>
<evidence type="ECO:0000256" key="1">
    <source>
        <dbReference type="ARBA" id="ARBA00001946"/>
    </source>
</evidence>
<comment type="similarity">
    <text evidence="2 12">Belongs to the Nudix hydrolase family.</text>
</comment>
<dbReference type="RefSeq" id="WP_188674550.1">
    <property type="nucleotide sequence ID" value="NZ_BMJH01000002.1"/>
</dbReference>
<dbReference type="InterPro" id="IPR020084">
    <property type="entry name" value="NUDIX_hydrolase_CS"/>
</dbReference>
<dbReference type="PRINTS" id="PR00502">
    <property type="entry name" value="NUDIXFAMILY"/>
</dbReference>
<evidence type="ECO:0000313" key="15">
    <source>
        <dbReference type="Proteomes" id="UP000641514"/>
    </source>
</evidence>
<dbReference type="AlphaFoldDB" id="A0A916UDV5"/>
<dbReference type="InterPro" id="IPR015797">
    <property type="entry name" value="NUDIX_hydrolase-like_dom_sf"/>
</dbReference>
<dbReference type="EMBL" id="BMJH01000002">
    <property type="protein sequence ID" value="GGC69164.1"/>
    <property type="molecule type" value="Genomic_DNA"/>
</dbReference>
<keyword evidence="6" id="KW-0227">DNA damage</keyword>
<organism evidence="14 15">
    <name type="scientific">Hoyosella rhizosphaerae</name>
    <dbReference type="NCBI Taxonomy" id="1755582"/>
    <lineage>
        <taxon>Bacteria</taxon>
        <taxon>Bacillati</taxon>
        <taxon>Actinomycetota</taxon>
        <taxon>Actinomycetes</taxon>
        <taxon>Mycobacteriales</taxon>
        <taxon>Hoyosellaceae</taxon>
        <taxon>Hoyosella</taxon>
    </lineage>
</organism>
<dbReference type="Pfam" id="PF00293">
    <property type="entry name" value="NUDIX"/>
    <property type="match status" value="1"/>
</dbReference>
<dbReference type="PROSITE" id="PS00893">
    <property type="entry name" value="NUDIX_BOX"/>
    <property type="match status" value="1"/>
</dbReference>
<dbReference type="CDD" id="cd03425">
    <property type="entry name" value="NUDIX_MutT_NudA_like"/>
    <property type="match status" value="1"/>
</dbReference>
<evidence type="ECO:0000256" key="2">
    <source>
        <dbReference type="ARBA" id="ARBA00005582"/>
    </source>
</evidence>
<keyword evidence="4" id="KW-0235">DNA replication</keyword>
<evidence type="ECO:0000256" key="5">
    <source>
        <dbReference type="ARBA" id="ARBA00022723"/>
    </source>
</evidence>
<evidence type="ECO:0000256" key="6">
    <source>
        <dbReference type="ARBA" id="ARBA00022763"/>
    </source>
</evidence>
<dbReference type="GO" id="GO:0035539">
    <property type="term" value="F:8-oxo-7,8-dihydrodeoxyguanosine triphosphate pyrophosphatase activity"/>
    <property type="evidence" value="ECO:0007669"/>
    <property type="project" value="UniProtKB-EC"/>
</dbReference>
<dbReference type="GO" id="GO:0044716">
    <property type="term" value="F:8-oxo-GDP phosphatase activity"/>
    <property type="evidence" value="ECO:0007669"/>
    <property type="project" value="TreeGrafter"/>
</dbReference>
<reference evidence="14" key="2">
    <citation type="submission" date="2020-09" db="EMBL/GenBank/DDBJ databases">
        <authorList>
            <person name="Sun Q."/>
            <person name="Zhou Y."/>
        </authorList>
    </citation>
    <scope>NUCLEOTIDE SEQUENCE</scope>
    <source>
        <strain evidence="14">CGMCC 1.15478</strain>
    </source>
</reference>
<evidence type="ECO:0000256" key="10">
    <source>
        <dbReference type="ARBA" id="ARBA00035861"/>
    </source>
</evidence>
<evidence type="ECO:0000256" key="9">
    <source>
        <dbReference type="ARBA" id="ARBA00023204"/>
    </source>
</evidence>
<evidence type="ECO:0000256" key="3">
    <source>
        <dbReference type="ARBA" id="ARBA00022457"/>
    </source>
</evidence>
<evidence type="ECO:0000256" key="11">
    <source>
        <dbReference type="ARBA" id="ARBA00038905"/>
    </source>
</evidence>
<feature type="domain" description="Nudix hydrolase" evidence="13">
    <location>
        <begin position="3"/>
        <end position="128"/>
    </location>
</feature>
<keyword evidence="9" id="KW-0234">DNA repair</keyword>
<dbReference type="PROSITE" id="PS51462">
    <property type="entry name" value="NUDIX"/>
    <property type="match status" value="1"/>
</dbReference>
<dbReference type="GO" id="GO:0044715">
    <property type="term" value="F:8-oxo-dGDP phosphatase activity"/>
    <property type="evidence" value="ECO:0007669"/>
    <property type="project" value="TreeGrafter"/>
</dbReference>
<evidence type="ECO:0000256" key="7">
    <source>
        <dbReference type="ARBA" id="ARBA00022801"/>
    </source>
</evidence>
<dbReference type="GO" id="GO:0046872">
    <property type="term" value="F:metal ion binding"/>
    <property type="evidence" value="ECO:0007669"/>
    <property type="project" value="UniProtKB-KW"/>
</dbReference>
<dbReference type="EC" id="3.6.1.55" evidence="11"/>
<sequence length="136" mass="15352">MTERREVAAAALTQNGRLLIAQRTYPPELAGLWELPGGKVDEGETPETALSRELEEELGILCSVGSRLGSEVLLDHRYVLRAYRVVLLDGCPAAHEHSAIRWIELDELDAIDWVAHDREWLPDLAELLREELTRSE</sequence>
<comment type="catalytic activity">
    <reaction evidence="10">
        <text>8-oxo-dGTP + H2O = 8-oxo-dGMP + diphosphate + H(+)</text>
        <dbReference type="Rhea" id="RHEA:31575"/>
        <dbReference type="ChEBI" id="CHEBI:15377"/>
        <dbReference type="ChEBI" id="CHEBI:15378"/>
        <dbReference type="ChEBI" id="CHEBI:33019"/>
        <dbReference type="ChEBI" id="CHEBI:63224"/>
        <dbReference type="ChEBI" id="CHEBI:77896"/>
        <dbReference type="EC" id="3.6.1.55"/>
    </reaction>
</comment>
<accession>A0A916UDV5</accession>
<keyword evidence="7 12" id="KW-0378">Hydrolase</keyword>
<dbReference type="SUPFAM" id="SSF55811">
    <property type="entry name" value="Nudix"/>
    <property type="match status" value="1"/>
</dbReference>
<dbReference type="InterPro" id="IPR020476">
    <property type="entry name" value="Nudix_hydrolase"/>
</dbReference>
<keyword evidence="3" id="KW-0515">Mutator protein</keyword>
<comment type="cofactor">
    <cofactor evidence="1">
        <name>Mg(2+)</name>
        <dbReference type="ChEBI" id="CHEBI:18420"/>
    </cofactor>
</comment>
<evidence type="ECO:0000256" key="12">
    <source>
        <dbReference type="RuleBase" id="RU003476"/>
    </source>
</evidence>
<dbReference type="PANTHER" id="PTHR47707">
    <property type="entry name" value="8-OXO-DGTP DIPHOSPHATASE"/>
    <property type="match status" value="1"/>
</dbReference>
<reference evidence="14" key="1">
    <citation type="journal article" date="2014" name="Int. J. Syst. Evol. Microbiol.">
        <title>Complete genome sequence of Corynebacterium casei LMG S-19264T (=DSM 44701T), isolated from a smear-ripened cheese.</title>
        <authorList>
            <consortium name="US DOE Joint Genome Institute (JGI-PGF)"/>
            <person name="Walter F."/>
            <person name="Albersmeier A."/>
            <person name="Kalinowski J."/>
            <person name="Ruckert C."/>
        </authorList>
    </citation>
    <scope>NUCLEOTIDE SEQUENCE</scope>
    <source>
        <strain evidence="14">CGMCC 1.15478</strain>
    </source>
</reference>
<dbReference type="InterPro" id="IPR047127">
    <property type="entry name" value="MutT-like"/>
</dbReference>
<evidence type="ECO:0000259" key="13">
    <source>
        <dbReference type="PROSITE" id="PS51462"/>
    </source>
</evidence>
<gene>
    <name evidence="14" type="ORF">GCM10011410_22480</name>
</gene>
<comment type="caution">
    <text evidence="14">The sequence shown here is derived from an EMBL/GenBank/DDBJ whole genome shotgun (WGS) entry which is preliminary data.</text>
</comment>